<feature type="transmembrane region" description="Helical" evidence="1">
    <location>
        <begin position="78"/>
        <end position="97"/>
    </location>
</feature>
<name>A0A6A6W7S3_9PEZI</name>
<evidence type="ECO:0000313" key="2">
    <source>
        <dbReference type="EMBL" id="KAF2757627.1"/>
    </source>
</evidence>
<dbReference type="GeneID" id="54482432"/>
<evidence type="ECO:0000256" key="1">
    <source>
        <dbReference type="SAM" id="Phobius"/>
    </source>
</evidence>
<evidence type="ECO:0000313" key="3">
    <source>
        <dbReference type="Proteomes" id="UP000799437"/>
    </source>
</evidence>
<reference evidence="2" key="1">
    <citation type="journal article" date="2020" name="Stud. Mycol.">
        <title>101 Dothideomycetes genomes: a test case for predicting lifestyles and emergence of pathogens.</title>
        <authorList>
            <person name="Haridas S."/>
            <person name="Albert R."/>
            <person name="Binder M."/>
            <person name="Bloem J."/>
            <person name="Labutti K."/>
            <person name="Salamov A."/>
            <person name="Andreopoulos B."/>
            <person name="Baker S."/>
            <person name="Barry K."/>
            <person name="Bills G."/>
            <person name="Bluhm B."/>
            <person name="Cannon C."/>
            <person name="Castanera R."/>
            <person name="Culley D."/>
            <person name="Daum C."/>
            <person name="Ezra D."/>
            <person name="Gonzalez J."/>
            <person name="Henrissat B."/>
            <person name="Kuo A."/>
            <person name="Liang C."/>
            <person name="Lipzen A."/>
            <person name="Lutzoni F."/>
            <person name="Magnuson J."/>
            <person name="Mondo S."/>
            <person name="Nolan M."/>
            <person name="Ohm R."/>
            <person name="Pangilinan J."/>
            <person name="Park H.-J."/>
            <person name="Ramirez L."/>
            <person name="Alfaro M."/>
            <person name="Sun H."/>
            <person name="Tritt A."/>
            <person name="Yoshinaga Y."/>
            <person name="Zwiers L.-H."/>
            <person name="Turgeon B."/>
            <person name="Goodwin S."/>
            <person name="Spatafora J."/>
            <person name="Crous P."/>
            <person name="Grigoriev I."/>
        </authorList>
    </citation>
    <scope>NUCLEOTIDE SEQUENCE</scope>
    <source>
        <strain evidence="2">CBS 121739</strain>
    </source>
</reference>
<feature type="transmembrane region" description="Helical" evidence="1">
    <location>
        <begin position="21"/>
        <end position="42"/>
    </location>
</feature>
<keyword evidence="1" id="KW-0472">Membrane</keyword>
<proteinExistence type="predicted"/>
<protein>
    <submittedName>
        <fullName evidence="2">Uncharacterized protein</fullName>
    </submittedName>
</protein>
<dbReference type="EMBL" id="ML996573">
    <property type="protein sequence ID" value="KAF2757627.1"/>
    <property type="molecule type" value="Genomic_DNA"/>
</dbReference>
<dbReference type="AlphaFoldDB" id="A0A6A6W7S3"/>
<dbReference type="RefSeq" id="XP_033600078.1">
    <property type="nucleotide sequence ID" value="XM_033741378.1"/>
</dbReference>
<keyword evidence="1" id="KW-0812">Transmembrane</keyword>
<accession>A0A6A6W7S3</accession>
<sequence length="101" mass="11796">MMIMMLHYYYYASGEDRKAACVRAFITVFFFLLLLLLSLWVIDAHSGRNIRICIVIQREKREKKMNCWCNTGHLDKAVVVGVPYCIICVYVCTYACMHVSM</sequence>
<dbReference type="Proteomes" id="UP000799437">
    <property type="component" value="Unassembled WGS sequence"/>
</dbReference>
<gene>
    <name evidence="2" type="ORF">EJ05DRAFT_395639</name>
</gene>
<keyword evidence="3" id="KW-1185">Reference proteome</keyword>
<keyword evidence="1" id="KW-1133">Transmembrane helix</keyword>
<organism evidence="2 3">
    <name type="scientific">Pseudovirgaria hyperparasitica</name>
    <dbReference type="NCBI Taxonomy" id="470096"/>
    <lineage>
        <taxon>Eukaryota</taxon>
        <taxon>Fungi</taxon>
        <taxon>Dikarya</taxon>
        <taxon>Ascomycota</taxon>
        <taxon>Pezizomycotina</taxon>
        <taxon>Dothideomycetes</taxon>
        <taxon>Dothideomycetes incertae sedis</taxon>
        <taxon>Acrospermales</taxon>
        <taxon>Acrospermaceae</taxon>
        <taxon>Pseudovirgaria</taxon>
    </lineage>
</organism>